<sequence length="90" mass="10157">MNRHRVDIALVNENFAMCNVLLVFPPGNRHHRSREIDAFHDTAVNAPGYPVYQFPGAASDLEDVITVLWRNDVIDEPIQPCVADSFPKGR</sequence>
<dbReference type="AlphaFoldDB" id="A0A5K7YJG1"/>
<protein>
    <submittedName>
        <fullName evidence="1">Uncharacterized protein</fullName>
    </submittedName>
</protein>
<keyword evidence="2" id="KW-1185">Reference proteome</keyword>
<name>A0A5K7YJG1_9BACT</name>
<dbReference type="EMBL" id="AP021874">
    <property type="protein sequence ID" value="BBO68663.1"/>
    <property type="molecule type" value="Genomic_DNA"/>
</dbReference>
<dbReference type="KEGG" id="dalk:DSCA_25930"/>
<evidence type="ECO:0000313" key="1">
    <source>
        <dbReference type="EMBL" id="BBO68663.1"/>
    </source>
</evidence>
<organism evidence="1 2">
    <name type="scientific">Desulfosarcina alkanivorans</name>
    <dbReference type="NCBI Taxonomy" id="571177"/>
    <lineage>
        <taxon>Bacteria</taxon>
        <taxon>Pseudomonadati</taxon>
        <taxon>Thermodesulfobacteriota</taxon>
        <taxon>Desulfobacteria</taxon>
        <taxon>Desulfobacterales</taxon>
        <taxon>Desulfosarcinaceae</taxon>
        <taxon>Desulfosarcina</taxon>
    </lineage>
</organism>
<reference evidence="1 2" key="1">
    <citation type="submission" date="2019-11" db="EMBL/GenBank/DDBJ databases">
        <title>Comparative genomics of hydrocarbon-degrading Desulfosarcina strains.</title>
        <authorList>
            <person name="Watanabe M."/>
            <person name="Kojima H."/>
            <person name="Fukui M."/>
        </authorList>
    </citation>
    <scope>NUCLEOTIDE SEQUENCE [LARGE SCALE GENOMIC DNA]</scope>
    <source>
        <strain evidence="1 2">PL12</strain>
    </source>
</reference>
<accession>A0A5K7YJG1</accession>
<dbReference type="Proteomes" id="UP000427906">
    <property type="component" value="Chromosome"/>
</dbReference>
<gene>
    <name evidence="1" type="ORF">DSCA_25930</name>
</gene>
<evidence type="ECO:0000313" key="2">
    <source>
        <dbReference type="Proteomes" id="UP000427906"/>
    </source>
</evidence>
<proteinExistence type="predicted"/>